<evidence type="ECO:0000313" key="4">
    <source>
        <dbReference type="EMBL" id="MCY0389084.1"/>
    </source>
</evidence>
<dbReference type="PANTHER" id="PTHR36698:SF2">
    <property type="entry name" value="MCE_MLAD DOMAIN-CONTAINING PROTEIN"/>
    <property type="match status" value="1"/>
</dbReference>
<dbReference type="Pfam" id="PF02470">
    <property type="entry name" value="MlaD"/>
    <property type="match status" value="1"/>
</dbReference>
<keyword evidence="2" id="KW-0472">Membrane</keyword>
<protein>
    <submittedName>
        <fullName evidence="4">MlaD family protein</fullName>
    </submittedName>
</protein>
<evidence type="ECO:0000313" key="5">
    <source>
        <dbReference type="Proteomes" id="UP001082899"/>
    </source>
</evidence>
<dbReference type="PANTHER" id="PTHR36698">
    <property type="entry name" value="BLL5892 PROTEIN"/>
    <property type="match status" value="1"/>
</dbReference>
<keyword evidence="5" id="KW-1185">Reference proteome</keyword>
<dbReference type="InterPro" id="IPR003399">
    <property type="entry name" value="Mce/MlaD"/>
</dbReference>
<keyword evidence="2" id="KW-0812">Transmembrane</keyword>
<name>A0ABT3ZR96_9BURK</name>
<gene>
    <name evidence="4" type="ORF">OVY01_18190</name>
</gene>
<reference evidence="4" key="1">
    <citation type="submission" date="2022-11" db="EMBL/GenBank/DDBJ databases">
        <title>Robbsia betulipollinis sp. nov., isolated from pollen of birch (Betula pendula).</title>
        <authorList>
            <person name="Shi H."/>
            <person name="Ambika Manirajan B."/>
            <person name="Ratering S."/>
            <person name="Geissler-Plaum R."/>
            <person name="Schnell S."/>
        </authorList>
    </citation>
    <scope>NUCLEOTIDE SEQUENCE</scope>
    <source>
        <strain evidence="4">Bb-Pol-6</strain>
    </source>
</reference>
<proteinExistence type="predicted"/>
<feature type="compositionally biased region" description="Low complexity" evidence="1">
    <location>
        <begin position="299"/>
        <end position="317"/>
    </location>
</feature>
<evidence type="ECO:0000256" key="2">
    <source>
        <dbReference type="SAM" id="Phobius"/>
    </source>
</evidence>
<accession>A0ABT3ZR96</accession>
<dbReference type="EMBL" id="JAPMXC010000010">
    <property type="protein sequence ID" value="MCY0389084.1"/>
    <property type="molecule type" value="Genomic_DNA"/>
</dbReference>
<comment type="caution">
    <text evidence="4">The sequence shown here is derived from an EMBL/GenBank/DDBJ whole genome shotgun (WGS) entry which is preliminary data.</text>
</comment>
<organism evidence="4 5">
    <name type="scientific">Robbsia betulipollinis</name>
    <dbReference type="NCBI Taxonomy" id="2981849"/>
    <lineage>
        <taxon>Bacteria</taxon>
        <taxon>Pseudomonadati</taxon>
        <taxon>Pseudomonadota</taxon>
        <taxon>Betaproteobacteria</taxon>
        <taxon>Burkholderiales</taxon>
        <taxon>Burkholderiaceae</taxon>
        <taxon>Robbsia</taxon>
    </lineage>
</organism>
<dbReference type="RefSeq" id="WP_267848983.1">
    <property type="nucleotide sequence ID" value="NZ_JAPMXC010000010.1"/>
</dbReference>
<dbReference type="Proteomes" id="UP001082899">
    <property type="component" value="Unassembled WGS sequence"/>
</dbReference>
<feature type="domain" description="Mce/MlaD" evidence="3">
    <location>
        <begin position="41"/>
        <end position="113"/>
    </location>
</feature>
<evidence type="ECO:0000256" key="1">
    <source>
        <dbReference type="SAM" id="MobiDB-lite"/>
    </source>
</evidence>
<feature type="region of interest" description="Disordered" evidence="1">
    <location>
        <begin position="299"/>
        <end position="323"/>
    </location>
</feature>
<evidence type="ECO:0000259" key="3">
    <source>
        <dbReference type="Pfam" id="PF02470"/>
    </source>
</evidence>
<feature type="transmembrane region" description="Helical" evidence="2">
    <location>
        <begin position="6"/>
        <end position="28"/>
    </location>
</feature>
<keyword evidence="2" id="KW-1133">Transmembrane helix</keyword>
<sequence length="323" mass="34289">MENKSHAFAAGLFTIVLSLVIVATIFWFRRDTTVRVPYDVVTTGAVTGLAANAAVRYRGMPVGRVQRIAFDPARPGDIVIRILVDQATPITHATEASLGLQGVTGMAFLQLDERGGHARPGDDDRRPLATSARQVAVIPMHAGVFEQLQHRGEALLGQMEALTASLGKLTDADARRQYLATAASIQHAADGIGQLARRAGPAVDRLPRTLAQLDQTLASTNRLVANLNRPDGPLIGNLNRIGRVAEHASATLDDMSARVAYETLPRVDALADDVRTASRSIARVADTVGDHPRSLLFGAPAAAPGPGEPGFAWPAAGTERESK</sequence>